<keyword evidence="2" id="KW-0472">Membrane</keyword>
<protein>
    <recommendedName>
        <fullName evidence="5">Glycosyltransferase RgtA/B/C/D-like domain-containing protein</fullName>
    </recommendedName>
</protein>
<keyword evidence="4" id="KW-1185">Reference proteome</keyword>
<keyword evidence="2" id="KW-0812">Transmembrane</keyword>
<evidence type="ECO:0000313" key="4">
    <source>
        <dbReference type="Proteomes" id="UP000008366"/>
    </source>
</evidence>
<feature type="transmembrane region" description="Helical" evidence="2">
    <location>
        <begin position="254"/>
        <end position="277"/>
    </location>
</feature>
<feature type="region of interest" description="Disordered" evidence="1">
    <location>
        <begin position="1"/>
        <end position="29"/>
    </location>
</feature>
<dbReference type="EMBL" id="BAHD01000030">
    <property type="protein sequence ID" value="GAB96015.1"/>
    <property type="molecule type" value="Genomic_DNA"/>
</dbReference>
<proteinExistence type="predicted"/>
<reference evidence="3 4" key="1">
    <citation type="submission" date="2012-08" db="EMBL/GenBank/DDBJ databases">
        <title>Whole genome shotgun sequence of Kineosphaera limosa NBRC 100340.</title>
        <authorList>
            <person name="Yoshida I."/>
            <person name="Isaki S."/>
            <person name="Hosoyama A."/>
            <person name="Tsuchikane K."/>
            <person name="Katsumata H."/>
            <person name="Ando Y."/>
            <person name="Ohji S."/>
            <person name="Hamada M."/>
            <person name="Tamura T."/>
            <person name="Yamazoe A."/>
            <person name="Yamazaki S."/>
            <person name="Fujita N."/>
        </authorList>
    </citation>
    <scope>NUCLEOTIDE SEQUENCE [LARGE SCALE GENOMIC DNA]</scope>
    <source>
        <strain evidence="3 4">NBRC 100340</strain>
    </source>
</reference>
<gene>
    <name evidence="3" type="ORF">KILIM_030_00580</name>
</gene>
<feature type="transmembrane region" description="Helical" evidence="2">
    <location>
        <begin position="127"/>
        <end position="155"/>
    </location>
</feature>
<evidence type="ECO:0000256" key="2">
    <source>
        <dbReference type="SAM" id="Phobius"/>
    </source>
</evidence>
<evidence type="ECO:0008006" key="5">
    <source>
        <dbReference type="Google" id="ProtNLM"/>
    </source>
</evidence>
<feature type="transmembrane region" description="Helical" evidence="2">
    <location>
        <begin position="310"/>
        <end position="333"/>
    </location>
</feature>
<dbReference type="eggNOG" id="COG5542">
    <property type="taxonomic scope" value="Bacteria"/>
</dbReference>
<evidence type="ECO:0000313" key="3">
    <source>
        <dbReference type="EMBL" id="GAB96015.1"/>
    </source>
</evidence>
<feature type="transmembrane region" description="Helical" evidence="2">
    <location>
        <begin position="167"/>
        <end position="189"/>
    </location>
</feature>
<sequence>MTSPHPGEGTPGATADDLVESPSDSPPAGPRWYERPLTFFAAVLGIYLLARLFSGIVLYVTGLHQVDVVWFEQETGYLRMTVLWDAFWYRQIVEDGYPSILPVDPDTGRLWQNPWAFYPMFPMTTRFLMALTGGGFALVGSTISLVLGGVAALLMAVLLREKVGPRVALCGVAVWACIVSSSVLQVAYTESMAMVMLCGVLLALTHRRWWIAAGIALLTGLSRPIAIPLGIVALVSCFLRWRRRHEEPIPVREYVAMLAALGACGLSGGIWPLIVWLGTGNPQGYTESMTAWRAYDEIQPFMPWWYSANWVVGSAAGAALLLLVIIALVMAVTAGPWARSLGPQLRAWSLAYPAYLFAVMDPTTSIYRYLIPLFPWVVVMIGAGWGKPGQDPLENGTDERGGAHLPGEQRLRRRLTSRKLVRLTIFWVLVGLLSQVWWIWEIWQFTPPADNPP</sequence>
<name>K6W9Y4_9MICO</name>
<feature type="transmembrane region" description="Helical" evidence="2">
    <location>
        <begin position="420"/>
        <end position="440"/>
    </location>
</feature>
<feature type="transmembrane region" description="Helical" evidence="2">
    <location>
        <begin position="37"/>
        <end position="60"/>
    </location>
</feature>
<evidence type="ECO:0000256" key="1">
    <source>
        <dbReference type="SAM" id="MobiDB-lite"/>
    </source>
</evidence>
<comment type="caution">
    <text evidence="3">The sequence shown here is derived from an EMBL/GenBank/DDBJ whole genome shotgun (WGS) entry which is preliminary data.</text>
</comment>
<organism evidence="3 4">
    <name type="scientific">Kineosphaera limosa NBRC 100340</name>
    <dbReference type="NCBI Taxonomy" id="1184609"/>
    <lineage>
        <taxon>Bacteria</taxon>
        <taxon>Bacillati</taxon>
        <taxon>Actinomycetota</taxon>
        <taxon>Actinomycetes</taxon>
        <taxon>Micrococcales</taxon>
        <taxon>Dermatophilaceae</taxon>
        <taxon>Kineosphaera</taxon>
    </lineage>
</organism>
<feature type="transmembrane region" description="Helical" evidence="2">
    <location>
        <begin position="209"/>
        <end position="242"/>
    </location>
</feature>
<dbReference type="STRING" id="1184609.KILIM_030_00580"/>
<dbReference type="AlphaFoldDB" id="K6W9Y4"/>
<keyword evidence="2" id="KW-1133">Transmembrane helix</keyword>
<dbReference type="RefSeq" id="WP_006592547.1">
    <property type="nucleotide sequence ID" value="NZ_BAHD01000030.1"/>
</dbReference>
<dbReference type="Proteomes" id="UP000008366">
    <property type="component" value="Unassembled WGS sequence"/>
</dbReference>
<accession>K6W9Y4</accession>